<feature type="transmembrane region" description="Helical" evidence="1">
    <location>
        <begin position="103"/>
        <end position="123"/>
    </location>
</feature>
<evidence type="ECO:0000256" key="1">
    <source>
        <dbReference type="SAM" id="Phobius"/>
    </source>
</evidence>
<evidence type="ECO:0000259" key="2">
    <source>
        <dbReference type="Pfam" id="PF05057"/>
    </source>
</evidence>
<dbReference type="Proteomes" id="UP000651482">
    <property type="component" value="Unassembled WGS sequence"/>
</dbReference>
<dbReference type="InterPro" id="IPR007751">
    <property type="entry name" value="DUF676_lipase-like"/>
</dbReference>
<dbReference type="InterPro" id="IPR029058">
    <property type="entry name" value="AB_hydrolase_fold"/>
</dbReference>
<protein>
    <submittedName>
        <fullName evidence="3">Triacylglycerol lipase</fullName>
    </submittedName>
</protein>
<organism evidence="3 4">
    <name type="scientific">Yeguia hominis</name>
    <dbReference type="NCBI Taxonomy" id="2763662"/>
    <lineage>
        <taxon>Bacteria</taxon>
        <taxon>Bacillati</taxon>
        <taxon>Bacillota</taxon>
        <taxon>Clostridia</taxon>
        <taxon>Eubacteriales</taxon>
        <taxon>Yeguiaceae</taxon>
        <taxon>Yeguia</taxon>
    </lineage>
</organism>
<keyword evidence="1" id="KW-0472">Membrane</keyword>
<feature type="transmembrane region" description="Helical" evidence="1">
    <location>
        <begin position="62"/>
        <end position="82"/>
    </location>
</feature>
<dbReference type="Gene3D" id="3.40.50.1820">
    <property type="entry name" value="alpha/beta hydrolase"/>
    <property type="match status" value="1"/>
</dbReference>
<dbReference type="SUPFAM" id="SSF53474">
    <property type="entry name" value="alpha/beta-Hydrolases"/>
    <property type="match status" value="1"/>
</dbReference>
<dbReference type="AlphaFoldDB" id="A0A926D8A1"/>
<feature type="transmembrane region" description="Helical" evidence="1">
    <location>
        <begin position="171"/>
        <end position="194"/>
    </location>
</feature>
<gene>
    <name evidence="3" type="ORF">IAG03_03890</name>
</gene>
<feature type="transmembrane region" description="Helical" evidence="1">
    <location>
        <begin position="35"/>
        <end position="56"/>
    </location>
</feature>
<comment type="caution">
    <text evidence="3">The sequence shown here is derived from an EMBL/GenBank/DDBJ whole genome shotgun (WGS) entry which is preliminary data.</text>
</comment>
<dbReference type="Pfam" id="PF05057">
    <property type="entry name" value="DUF676"/>
    <property type="match status" value="1"/>
</dbReference>
<feature type="transmembrane region" description="Helical" evidence="1">
    <location>
        <begin position="6"/>
        <end position="28"/>
    </location>
</feature>
<keyword evidence="4" id="KW-1185">Reference proteome</keyword>
<keyword evidence="1" id="KW-0812">Transmembrane</keyword>
<feature type="domain" description="DUF676" evidence="2">
    <location>
        <begin position="280"/>
        <end position="331"/>
    </location>
</feature>
<evidence type="ECO:0000313" key="3">
    <source>
        <dbReference type="EMBL" id="MBC8533157.1"/>
    </source>
</evidence>
<feature type="transmembrane region" description="Helical" evidence="1">
    <location>
        <begin position="135"/>
        <end position="159"/>
    </location>
</feature>
<reference evidence="3" key="1">
    <citation type="submission" date="2020-08" db="EMBL/GenBank/DDBJ databases">
        <title>Genome public.</title>
        <authorList>
            <person name="Liu C."/>
            <person name="Sun Q."/>
        </authorList>
    </citation>
    <scope>NUCLEOTIDE SEQUENCE</scope>
    <source>
        <strain evidence="3">NSJ-40</strain>
    </source>
</reference>
<dbReference type="EMBL" id="JACRSN010000004">
    <property type="protein sequence ID" value="MBC8533157.1"/>
    <property type="molecule type" value="Genomic_DNA"/>
</dbReference>
<name>A0A926D8A1_9FIRM</name>
<sequence length="477" mass="52939">MDIWISLAVSLGALCLLLLDATGVLDLLRPVGLFFYLPIAMNAVGIYALLIAAGYFSGIVPILSGVLFAVLLLYLGVRLQIVPARAKPDIPNRLRALNGGARLLGASLYASVFQTGFSVWVIVKMVQKQLPLLPWIFDLVLAAGLLLLLFFNGLLRVLILSRRLSVTRRVLTALFLWIPGINLVLCAGTCRIVRQEYAYLCEKEALLRTRPENTLCATRYPLLLVHGIGFRDFRFWNYWGRIPQTLKKNGAVLFYGNQEALGTAADNAADIKARIFAILKETGAEKVNIIAHSKGGLDARYAISRLGMAPYIASLTTISTPHRGCRFVDSACKLPDGFYRFVAGLFDRTFHRFGDRSPDFYTATRQFSTAYSAKFNAETPDDPGVYYQSYASVMRAWYSDLLLAVPYLLAKASGGANDGLVSVESAKWGHFEGTFQNCRARGISHGDIIDLKRQDYREFDVQEAYVSIVSVLKKRGF</sequence>
<accession>A0A926D8A1</accession>
<proteinExistence type="predicted"/>
<dbReference type="RefSeq" id="WP_249318506.1">
    <property type="nucleotide sequence ID" value="NZ_JACRSN010000004.1"/>
</dbReference>
<dbReference type="PANTHER" id="PTHR11440">
    <property type="entry name" value="LECITHIN-CHOLESTEROL ACYLTRANSFERASE-RELATED"/>
    <property type="match status" value="1"/>
</dbReference>
<keyword evidence="1" id="KW-1133">Transmembrane helix</keyword>
<evidence type="ECO:0000313" key="4">
    <source>
        <dbReference type="Proteomes" id="UP000651482"/>
    </source>
</evidence>